<keyword evidence="2" id="KW-0175">Coiled coil</keyword>
<reference evidence="5" key="2">
    <citation type="journal article" date="2021" name="PeerJ">
        <title>Extensive microbial diversity within the chicken gut microbiome revealed by metagenomics and culture.</title>
        <authorList>
            <person name="Gilroy R."/>
            <person name="Ravi A."/>
            <person name="Getino M."/>
            <person name="Pursley I."/>
            <person name="Horton D.L."/>
            <person name="Alikhan N.F."/>
            <person name="Baker D."/>
            <person name="Gharbi K."/>
            <person name="Hall N."/>
            <person name="Watson M."/>
            <person name="Adriaenssens E.M."/>
            <person name="Foster-Nyarko E."/>
            <person name="Jarju S."/>
            <person name="Secka A."/>
            <person name="Antonio M."/>
            <person name="Oren A."/>
            <person name="Chaudhuri R.R."/>
            <person name="La Ragione R."/>
            <person name="Hildebrand F."/>
            <person name="Pallen M.J."/>
        </authorList>
    </citation>
    <scope>NUCLEOTIDE SEQUENCE</scope>
    <source>
        <strain evidence="5">10037</strain>
    </source>
</reference>
<protein>
    <submittedName>
        <fullName evidence="5">HlyD family secretion protein</fullName>
    </submittedName>
</protein>
<dbReference type="Gene3D" id="6.10.140.1990">
    <property type="match status" value="1"/>
</dbReference>
<dbReference type="SUPFAM" id="SSF111369">
    <property type="entry name" value="HlyD-like secretion proteins"/>
    <property type="match status" value="1"/>
</dbReference>
<dbReference type="PANTHER" id="PTHR32347:SF23">
    <property type="entry name" value="BLL5650 PROTEIN"/>
    <property type="match status" value="1"/>
</dbReference>
<dbReference type="GO" id="GO:0019898">
    <property type="term" value="C:extrinsic component of membrane"/>
    <property type="evidence" value="ECO:0007669"/>
    <property type="project" value="InterPro"/>
</dbReference>
<feature type="signal peptide" evidence="3">
    <location>
        <begin position="1"/>
        <end position="17"/>
    </location>
</feature>
<dbReference type="Pfam" id="PF25973">
    <property type="entry name" value="BSH_CzcB"/>
    <property type="match status" value="1"/>
</dbReference>
<dbReference type="GO" id="GO:1990195">
    <property type="term" value="C:macrolide transmembrane transporter complex"/>
    <property type="evidence" value="ECO:0007669"/>
    <property type="project" value="InterPro"/>
</dbReference>
<gene>
    <name evidence="5" type="ORF">IAB93_08360</name>
</gene>
<comment type="caution">
    <text evidence="5">The sequence shown here is derived from an EMBL/GenBank/DDBJ whole genome shotgun (WGS) entry which is preliminary data.</text>
</comment>
<comment type="subcellular location">
    <subcellularLocation>
        <location evidence="1">Cell envelope</location>
    </subcellularLocation>
</comment>
<reference evidence="5" key="1">
    <citation type="submission" date="2020-10" db="EMBL/GenBank/DDBJ databases">
        <authorList>
            <person name="Gilroy R."/>
        </authorList>
    </citation>
    <scope>NUCLEOTIDE SEQUENCE</scope>
    <source>
        <strain evidence="5">10037</strain>
    </source>
</reference>
<dbReference type="PROSITE" id="PS51257">
    <property type="entry name" value="PROKAR_LIPOPROTEIN"/>
    <property type="match status" value="1"/>
</dbReference>
<organism evidence="5 6">
    <name type="scientific">Candidatus Merdivivens pullistercoris</name>
    <dbReference type="NCBI Taxonomy" id="2840873"/>
    <lineage>
        <taxon>Bacteria</taxon>
        <taxon>Pseudomonadati</taxon>
        <taxon>Bacteroidota</taxon>
        <taxon>Bacteroidia</taxon>
        <taxon>Bacteroidales</taxon>
        <taxon>Muribaculaceae</taxon>
        <taxon>Muribaculaceae incertae sedis</taxon>
        <taxon>Candidatus Merdivivens</taxon>
    </lineage>
</organism>
<dbReference type="AlphaFoldDB" id="A0A9D9I6A1"/>
<dbReference type="Gene3D" id="2.40.30.170">
    <property type="match status" value="1"/>
</dbReference>
<evidence type="ECO:0000256" key="3">
    <source>
        <dbReference type="SAM" id="SignalP"/>
    </source>
</evidence>
<evidence type="ECO:0000256" key="2">
    <source>
        <dbReference type="ARBA" id="ARBA00023054"/>
    </source>
</evidence>
<dbReference type="GO" id="GO:0030313">
    <property type="term" value="C:cell envelope"/>
    <property type="evidence" value="ECO:0007669"/>
    <property type="project" value="UniProtKB-SubCell"/>
</dbReference>
<feature type="domain" description="CzcB-like barrel-sandwich hybrid" evidence="4">
    <location>
        <begin position="39"/>
        <end position="210"/>
    </location>
</feature>
<evidence type="ECO:0000259" key="4">
    <source>
        <dbReference type="Pfam" id="PF25973"/>
    </source>
</evidence>
<proteinExistence type="predicted"/>
<dbReference type="GO" id="GO:1990961">
    <property type="term" value="P:xenobiotic detoxification by transmembrane export across the plasma membrane"/>
    <property type="evidence" value="ECO:0007669"/>
    <property type="project" value="InterPro"/>
</dbReference>
<accession>A0A9D9I6A1</accession>
<evidence type="ECO:0000313" key="5">
    <source>
        <dbReference type="EMBL" id="MBO8465988.1"/>
    </source>
</evidence>
<dbReference type="InterPro" id="IPR050465">
    <property type="entry name" value="UPF0194_transport"/>
</dbReference>
<evidence type="ECO:0000256" key="1">
    <source>
        <dbReference type="ARBA" id="ARBA00004196"/>
    </source>
</evidence>
<dbReference type="InterPro" id="IPR030190">
    <property type="entry name" value="MacA_alpha-hairpin_sf"/>
</dbReference>
<dbReference type="InterPro" id="IPR058647">
    <property type="entry name" value="BSH_CzcB-like"/>
</dbReference>
<dbReference type="Gene3D" id="2.40.50.100">
    <property type="match status" value="1"/>
</dbReference>
<sequence length="300" mass="32085">MAGIKYLLFVACMAALAVSCKDKSGEPMASGTFEADEITVSAEASGKLVSFTADEGMTVSAGQVVGQIDSLSLYLNKELIERNIAALEAGRPDVEAQLGVMEAQLESGKHELERLSRLLESDAATQKQFDDAEASVRVLEKQIEATESSLNGQVAGIDAQIAGLRVQIAQAEDMLSKCRIVSPVDGTVLSKYASAGELASAGRPLFKIADMKHVFLRAYFTSGQLKDIALGQDVKVTADFGGGNVREYAGTIVWISDKSEFTPKSIQTDDDRENLVYAVKVAVENDGYIKIGMFGKVSLL</sequence>
<evidence type="ECO:0000313" key="6">
    <source>
        <dbReference type="Proteomes" id="UP000823597"/>
    </source>
</evidence>
<dbReference type="Proteomes" id="UP000823597">
    <property type="component" value="Unassembled WGS sequence"/>
</dbReference>
<name>A0A9D9I6A1_9BACT</name>
<dbReference type="EMBL" id="JADIME010000086">
    <property type="protein sequence ID" value="MBO8465988.1"/>
    <property type="molecule type" value="Genomic_DNA"/>
</dbReference>
<feature type="chain" id="PRO_5039417388" evidence="3">
    <location>
        <begin position="18"/>
        <end position="300"/>
    </location>
</feature>
<dbReference type="PANTHER" id="PTHR32347">
    <property type="entry name" value="EFFLUX SYSTEM COMPONENT YKNX-RELATED"/>
    <property type="match status" value="1"/>
</dbReference>
<keyword evidence="3" id="KW-0732">Signal</keyword>